<dbReference type="EMBL" id="JAMRYU010000007">
    <property type="protein sequence ID" value="MDC4240098.1"/>
    <property type="molecule type" value="Genomic_DNA"/>
</dbReference>
<dbReference type="RefSeq" id="WP_272470261.1">
    <property type="nucleotide sequence ID" value="NZ_JAMRYU010000007.1"/>
</dbReference>
<dbReference type="GO" id="GO:0006488">
    <property type="term" value="P:dolichol-linked oligosaccharide biosynthetic process"/>
    <property type="evidence" value="ECO:0007669"/>
    <property type="project" value="InterPro"/>
</dbReference>
<dbReference type="PANTHER" id="PTHR12867">
    <property type="entry name" value="GLYCOSYL TRANSFERASE-RELATED"/>
    <property type="match status" value="1"/>
</dbReference>
<dbReference type="Gene3D" id="3.40.50.2000">
    <property type="entry name" value="Glycogen Phosphorylase B"/>
    <property type="match status" value="1"/>
</dbReference>
<dbReference type="NCBIfam" id="NF041548">
    <property type="entry name" value="PssE"/>
    <property type="match status" value="1"/>
</dbReference>
<protein>
    <submittedName>
        <fullName evidence="7">Beta(1,3)galactosyltransferase EpsH</fullName>
    </submittedName>
</protein>
<accession>A0A9X4B2D5</accession>
<evidence type="ECO:0000256" key="1">
    <source>
        <dbReference type="ARBA" id="ARBA00004240"/>
    </source>
</evidence>
<feature type="domain" description="Glycosyl transferase family 28 C-terminal" evidence="6">
    <location>
        <begin position="1"/>
        <end position="146"/>
    </location>
</feature>
<evidence type="ECO:0000313" key="7">
    <source>
        <dbReference type="EMBL" id="MDC4240098.1"/>
    </source>
</evidence>
<evidence type="ECO:0000259" key="6">
    <source>
        <dbReference type="Pfam" id="PF04101"/>
    </source>
</evidence>
<reference evidence="7" key="1">
    <citation type="submission" date="2022-05" db="EMBL/GenBank/DDBJ databases">
        <title>Draft genome sequence of Clostridium tertium strain CP3 isolated from Peru.</title>
        <authorList>
            <person name="Hurtado R."/>
            <person name="Lima L."/>
            <person name="Sousa T."/>
            <person name="Jaiswal A.K."/>
            <person name="Tiwari S."/>
            <person name="Maturrano L."/>
            <person name="Brenig B."/>
            <person name="Azevedo V."/>
        </authorList>
    </citation>
    <scope>NUCLEOTIDE SEQUENCE</scope>
    <source>
        <strain evidence="7">CP3</strain>
    </source>
</reference>
<sequence length="159" mass="18459">MIFITVGTQKFQFNRLLKEIDRLIEEEKITEEVFAQIGYSGYKPKNYNYKDFIDRDEFEDIIKKCKIIITHGGTGSIIGAVKQRKKVVAVPRLKEFDEHVDDHQIQIVSEFESIGFIEAAQSVEMLGNTIANIDKLELKEYISNTDNIIKEIEVFIRKI</sequence>
<comment type="caution">
    <text evidence="7">The sequence shown here is derived from an EMBL/GenBank/DDBJ whole genome shotgun (WGS) entry which is preliminary data.</text>
</comment>
<comment type="similarity">
    <text evidence="2">Belongs to the glycosyltransferase 28 family.</text>
</comment>
<proteinExistence type="inferred from homology"/>
<evidence type="ECO:0000256" key="2">
    <source>
        <dbReference type="ARBA" id="ARBA00006962"/>
    </source>
</evidence>
<organism evidence="7 8">
    <name type="scientific">Clostridium tertium</name>
    <dbReference type="NCBI Taxonomy" id="1559"/>
    <lineage>
        <taxon>Bacteria</taxon>
        <taxon>Bacillati</taxon>
        <taxon>Bacillota</taxon>
        <taxon>Clostridia</taxon>
        <taxon>Eubacteriales</taxon>
        <taxon>Clostridiaceae</taxon>
        <taxon>Clostridium</taxon>
    </lineage>
</organism>
<dbReference type="SUPFAM" id="SSF53756">
    <property type="entry name" value="UDP-Glycosyltransferase/glycogen phosphorylase"/>
    <property type="match status" value="1"/>
</dbReference>
<dbReference type="InterPro" id="IPR048097">
    <property type="entry name" value="Cps14G-like"/>
</dbReference>
<keyword evidence="3" id="KW-0328">Glycosyltransferase</keyword>
<evidence type="ECO:0000256" key="5">
    <source>
        <dbReference type="ARBA" id="ARBA00022824"/>
    </source>
</evidence>
<gene>
    <name evidence="7" type="ORF">NE398_07965</name>
</gene>
<dbReference type="GO" id="GO:0016758">
    <property type="term" value="F:hexosyltransferase activity"/>
    <property type="evidence" value="ECO:0007669"/>
    <property type="project" value="InterPro"/>
</dbReference>
<dbReference type="AlphaFoldDB" id="A0A9X4B2D5"/>
<dbReference type="PANTHER" id="PTHR12867:SF6">
    <property type="entry name" value="N-ACETYLGLUCOSAMINYLDIPHOSPHODOLICHOL N-ACETYLGLUCOSAMINYLTRANSFERASE"/>
    <property type="match status" value="1"/>
</dbReference>
<evidence type="ECO:0000256" key="3">
    <source>
        <dbReference type="ARBA" id="ARBA00022676"/>
    </source>
</evidence>
<dbReference type="InterPro" id="IPR007235">
    <property type="entry name" value="Glyco_trans_28_C"/>
</dbReference>
<name>A0A9X4B2D5_9CLOT</name>
<keyword evidence="4" id="KW-0808">Transferase</keyword>
<dbReference type="Proteomes" id="UP001141183">
    <property type="component" value="Unassembled WGS sequence"/>
</dbReference>
<dbReference type="Pfam" id="PF04101">
    <property type="entry name" value="Glyco_tran_28_C"/>
    <property type="match status" value="1"/>
</dbReference>
<comment type="subcellular location">
    <subcellularLocation>
        <location evidence="1">Endoplasmic reticulum</location>
    </subcellularLocation>
</comment>
<evidence type="ECO:0000313" key="8">
    <source>
        <dbReference type="Proteomes" id="UP001141183"/>
    </source>
</evidence>
<dbReference type="InterPro" id="IPR039042">
    <property type="entry name" value="Alg13-like"/>
</dbReference>
<keyword evidence="5" id="KW-0256">Endoplasmic reticulum</keyword>
<keyword evidence="8" id="KW-1185">Reference proteome</keyword>
<evidence type="ECO:0000256" key="4">
    <source>
        <dbReference type="ARBA" id="ARBA00022679"/>
    </source>
</evidence>